<dbReference type="GO" id="GO:0012505">
    <property type="term" value="C:endomembrane system"/>
    <property type="evidence" value="ECO:0007669"/>
    <property type="project" value="UniProtKB-ARBA"/>
</dbReference>
<name>A0A9W7BGF5_9STRA</name>
<proteinExistence type="inferred from homology"/>
<dbReference type="GO" id="GO:0016020">
    <property type="term" value="C:membrane"/>
    <property type="evidence" value="ECO:0007669"/>
    <property type="project" value="UniProtKB-SubCell"/>
</dbReference>
<evidence type="ECO:0000256" key="6">
    <source>
        <dbReference type="ARBA" id="ARBA00023136"/>
    </source>
</evidence>
<evidence type="ECO:0000256" key="5">
    <source>
        <dbReference type="ARBA" id="ARBA00022989"/>
    </source>
</evidence>
<keyword evidence="10" id="KW-1185">Reference proteome</keyword>
<dbReference type="GO" id="GO:0005737">
    <property type="term" value="C:cytoplasm"/>
    <property type="evidence" value="ECO:0007669"/>
    <property type="project" value="UniProtKB-ARBA"/>
</dbReference>
<dbReference type="InterPro" id="IPR007305">
    <property type="entry name" value="Vesicle_transpt_Got1/SFT2"/>
</dbReference>
<gene>
    <name evidence="9" type="ORF">TrST_g6148</name>
</gene>
<feature type="transmembrane region" description="Helical" evidence="8">
    <location>
        <begin position="125"/>
        <end position="144"/>
    </location>
</feature>
<dbReference type="AlphaFoldDB" id="A0A9W7BGF5"/>
<dbReference type="PANTHER" id="PTHR23137">
    <property type="entry name" value="VESICLE TRANSPORT PROTEIN-RELATED"/>
    <property type="match status" value="1"/>
</dbReference>
<keyword evidence="5 8" id="KW-1133">Transmembrane helix</keyword>
<evidence type="ECO:0000256" key="7">
    <source>
        <dbReference type="ARBA" id="ARBA00025800"/>
    </source>
</evidence>
<sequence length="172" mass="19281">MLGGGCDVVDGSEDGDVDWDSVCPKMSYTTRFYGFCGCFAFGWLITMMSFSRFVHLLRGEPVPFVLMYTLGNIISLCASMFLAGPKRQFKNMTDEKRRVVAIVYVISILSTLLVCFISMNNGLRIALLVTLLVTQFCALLWYTLSYIPYGRTMATACLKKNCLCCEMEEGEV</sequence>
<evidence type="ECO:0000256" key="4">
    <source>
        <dbReference type="ARBA" id="ARBA00022927"/>
    </source>
</evidence>
<accession>A0A9W7BGF5</accession>
<dbReference type="GO" id="GO:0015031">
    <property type="term" value="P:protein transport"/>
    <property type="evidence" value="ECO:0007669"/>
    <property type="project" value="UniProtKB-KW"/>
</dbReference>
<evidence type="ECO:0000313" key="9">
    <source>
        <dbReference type="EMBL" id="GMH88081.1"/>
    </source>
</evidence>
<evidence type="ECO:0000313" key="10">
    <source>
        <dbReference type="Proteomes" id="UP001165085"/>
    </source>
</evidence>
<comment type="function">
    <text evidence="8">May be involved in fusion of retrograde transport vesicles derived from an endocytic compartment with the Golgi complex.</text>
</comment>
<evidence type="ECO:0000256" key="8">
    <source>
        <dbReference type="RuleBase" id="RU363111"/>
    </source>
</evidence>
<dbReference type="InterPro" id="IPR011691">
    <property type="entry name" value="Vesicle_transpt_SFT2"/>
</dbReference>
<keyword evidence="3 8" id="KW-0812">Transmembrane</keyword>
<keyword evidence="2 8" id="KW-0813">Transport</keyword>
<dbReference type="OrthoDB" id="73614at2759"/>
<evidence type="ECO:0000256" key="1">
    <source>
        <dbReference type="ARBA" id="ARBA00004141"/>
    </source>
</evidence>
<comment type="caution">
    <text evidence="9">The sequence shown here is derived from an EMBL/GenBank/DDBJ whole genome shotgun (WGS) entry which is preliminary data.</text>
</comment>
<reference evidence="10" key="1">
    <citation type="journal article" date="2023" name="Commun. Biol.">
        <title>Genome analysis of Parmales, the sister group of diatoms, reveals the evolutionary specialization of diatoms from phago-mixotrophs to photoautotrophs.</title>
        <authorList>
            <person name="Ban H."/>
            <person name="Sato S."/>
            <person name="Yoshikawa S."/>
            <person name="Yamada K."/>
            <person name="Nakamura Y."/>
            <person name="Ichinomiya M."/>
            <person name="Sato N."/>
            <person name="Blanc-Mathieu R."/>
            <person name="Endo H."/>
            <person name="Kuwata A."/>
            <person name="Ogata H."/>
        </authorList>
    </citation>
    <scope>NUCLEOTIDE SEQUENCE [LARGE SCALE GENOMIC DNA]</scope>
    <source>
        <strain evidence="10">NIES 3701</strain>
    </source>
</reference>
<dbReference type="EMBL" id="BRXY01000338">
    <property type="protein sequence ID" value="GMH88081.1"/>
    <property type="molecule type" value="Genomic_DNA"/>
</dbReference>
<feature type="transmembrane region" description="Helical" evidence="8">
    <location>
        <begin position="62"/>
        <end position="83"/>
    </location>
</feature>
<dbReference type="PANTHER" id="PTHR23137:SF6">
    <property type="entry name" value="VESICLE TRANSPORT PROTEIN"/>
    <property type="match status" value="1"/>
</dbReference>
<evidence type="ECO:0000256" key="2">
    <source>
        <dbReference type="ARBA" id="ARBA00022448"/>
    </source>
</evidence>
<feature type="transmembrane region" description="Helical" evidence="8">
    <location>
        <begin position="99"/>
        <end position="119"/>
    </location>
</feature>
<dbReference type="GO" id="GO:0016192">
    <property type="term" value="P:vesicle-mediated transport"/>
    <property type="evidence" value="ECO:0007669"/>
    <property type="project" value="InterPro"/>
</dbReference>
<organism evidence="9 10">
    <name type="scientific">Triparma strigata</name>
    <dbReference type="NCBI Taxonomy" id="1606541"/>
    <lineage>
        <taxon>Eukaryota</taxon>
        <taxon>Sar</taxon>
        <taxon>Stramenopiles</taxon>
        <taxon>Ochrophyta</taxon>
        <taxon>Bolidophyceae</taxon>
        <taxon>Parmales</taxon>
        <taxon>Triparmaceae</taxon>
        <taxon>Triparma</taxon>
    </lineage>
</organism>
<dbReference type="Pfam" id="PF04178">
    <property type="entry name" value="Got1"/>
    <property type="match status" value="1"/>
</dbReference>
<evidence type="ECO:0000256" key="3">
    <source>
        <dbReference type="ARBA" id="ARBA00022692"/>
    </source>
</evidence>
<dbReference type="Proteomes" id="UP001165085">
    <property type="component" value="Unassembled WGS sequence"/>
</dbReference>
<comment type="similarity">
    <text evidence="7 8">Belongs to the SFT2 family.</text>
</comment>
<comment type="subcellular location">
    <subcellularLocation>
        <location evidence="1 8">Membrane</location>
        <topology evidence="1 8">Multi-pass membrane protein</topology>
    </subcellularLocation>
</comment>
<keyword evidence="4 8" id="KW-0653">Protein transport</keyword>
<feature type="transmembrane region" description="Helical" evidence="8">
    <location>
        <begin position="32"/>
        <end position="50"/>
    </location>
</feature>
<keyword evidence="6 8" id="KW-0472">Membrane</keyword>
<protein>
    <recommendedName>
        <fullName evidence="8">Vesicle transport protein</fullName>
    </recommendedName>
</protein>